<comment type="caution">
    <text evidence="1">The sequence shown here is derived from an EMBL/GenBank/DDBJ whole genome shotgun (WGS) entry which is preliminary data.</text>
</comment>
<sequence length="114" mass="13476">MPRSTRLPVVHPHRVDISRDASERCGKTRKKARINNSRTQAAKLKTQEEYTEANRSVKRSIRADKRNYRETLATEAEEATYQNLRCVPHHQEFSRKVCKAREASKEQNWRNNNR</sequence>
<evidence type="ECO:0000313" key="1">
    <source>
        <dbReference type="EMBL" id="KAH3876504.1"/>
    </source>
</evidence>
<dbReference type="Proteomes" id="UP000828390">
    <property type="component" value="Unassembled WGS sequence"/>
</dbReference>
<dbReference type="EMBL" id="JAIWYP010000001">
    <property type="protein sequence ID" value="KAH3876504.1"/>
    <property type="molecule type" value="Genomic_DNA"/>
</dbReference>
<proteinExistence type="predicted"/>
<accession>A0A9D4MIU1</accession>
<reference evidence="1" key="2">
    <citation type="submission" date="2020-11" db="EMBL/GenBank/DDBJ databases">
        <authorList>
            <person name="McCartney M.A."/>
            <person name="Auch B."/>
            <person name="Kono T."/>
            <person name="Mallez S."/>
            <person name="Becker A."/>
            <person name="Gohl D.M."/>
            <person name="Silverstein K.A.T."/>
            <person name="Koren S."/>
            <person name="Bechman K.B."/>
            <person name="Herman A."/>
            <person name="Abrahante J.E."/>
            <person name="Garbe J."/>
        </authorList>
    </citation>
    <scope>NUCLEOTIDE SEQUENCE</scope>
    <source>
        <strain evidence="1">Duluth1</strain>
        <tissue evidence="1">Whole animal</tissue>
    </source>
</reference>
<protein>
    <submittedName>
        <fullName evidence="1">Uncharacterized protein</fullName>
    </submittedName>
</protein>
<dbReference type="AlphaFoldDB" id="A0A9D4MIU1"/>
<gene>
    <name evidence="1" type="ORF">DPMN_000349</name>
</gene>
<name>A0A9D4MIU1_DREPO</name>
<evidence type="ECO:0000313" key="2">
    <source>
        <dbReference type="Proteomes" id="UP000828390"/>
    </source>
</evidence>
<reference evidence="1" key="1">
    <citation type="journal article" date="2019" name="bioRxiv">
        <title>The Genome of the Zebra Mussel, Dreissena polymorpha: A Resource for Invasive Species Research.</title>
        <authorList>
            <person name="McCartney M.A."/>
            <person name="Auch B."/>
            <person name="Kono T."/>
            <person name="Mallez S."/>
            <person name="Zhang Y."/>
            <person name="Obille A."/>
            <person name="Becker A."/>
            <person name="Abrahante J.E."/>
            <person name="Garbe J."/>
            <person name="Badalamenti J.P."/>
            <person name="Herman A."/>
            <person name="Mangelson H."/>
            <person name="Liachko I."/>
            <person name="Sullivan S."/>
            <person name="Sone E.D."/>
            <person name="Koren S."/>
            <person name="Silverstein K.A.T."/>
            <person name="Beckman K.B."/>
            <person name="Gohl D.M."/>
        </authorList>
    </citation>
    <scope>NUCLEOTIDE SEQUENCE</scope>
    <source>
        <strain evidence="1">Duluth1</strain>
        <tissue evidence="1">Whole animal</tissue>
    </source>
</reference>
<keyword evidence="2" id="KW-1185">Reference proteome</keyword>
<organism evidence="1 2">
    <name type="scientific">Dreissena polymorpha</name>
    <name type="common">Zebra mussel</name>
    <name type="synonym">Mytilus polymorpha</name>
    <dbReference type="NCBI Taxonomy" id="45954"/>
    <lineage>
        <taxon>Eukaryota</taxon>
        <taxon>Metazoa</taxon>
        <taxon>Spiralia</taxon>
        <taxon>Lophotrochozoa</taxon>
        <taxon>Mollusca</taxon>
        <taxon>Bivalvia</taxon>
        <taxon>Autobranchia</taxon>
        <taxon>Heteroconchia</taxon>
        <taxon>Euheterodonta</taxon>
        <taxon>Imparidentia</taxon>
        <taxon>Neoheterodontei</taxon>
        <taxon>Myida</taxon>
        <taxon>Dreissenoidea</taxon>
        <taxon>Dreissenidae</taxon>
        <taxon>Dreissena</taxon>
    </lineage>
</organism>